<dbReference type="AlphaFoldDB" id="A0AA36AQ21"/>
<evidence type="ECO:0000256" key="5">
    <source>
        <dbReference type="ARBA" id="ARBA00023136"/>
    </source>
</evidence>
<keyword evidence="8" id="KW-1185">Reference proteome</keyword>
<reference evidence="7" key="1">
    <citation type="submission" date="2023-08" db="EMBL/GenBank/DDBJ databases">
        <authorList>
            <person name="Alioto T."/>
            <person name="Alioto T."/>
            <person name="Gomez Garrido J."/>
        </authorList>
    </citation>
    <scope>NUCLEOTIDE SEQUENCE</scope>
</reference>
<dbReference type="PANTHER" id="PTHR10383">
    <property type="entry name" value="SERINE INCORPORATOR"/>
    <property type="match status" value="1"/>
</dbReference>
<evidence type="ECO:0000256" key="1">
    <source>
        <dbReference type="ARBA" id="ARBA00004141"/>
    </source>
</evidence>
<dbReference type="Pfam" id="PF03348">
    <property type="entry name" value="Serinc"/>
    <property type="match status" value="1"/>
</dbReference>
<evidence type="ECO:0000256" key="4">
    <source>
        <dbReference type="ARBA" id="ARBA00022989"/>
    </source>
</evidence>
<dbReference type="GO" id="GO:0016020">
    <property type="term" value="C:membrane"/>
    <property type="evidence" value="ECO:0007669"/>
    <property type="project" value="UniProtKB-SubCell"/>
</dbReference>
<organism evidence="7 8">
    <name type="scientific">Octopus vulgaris</name>
    <name type="common">Common octopus</name>
    <dbReference type="NCBI Taxonomy" id="6645"/>
    <lineage>
        <taxon>Eukaryota</taxon>
        <taxon>Metazoa</taxon>
        <taxon>Spiralia</taxon>
        <taxon>Lophotrochozoa</taxon>
        <taxon>Mollusca</taxon>
        <taxon>Cephalopoda</taxon>
        <taxon>Coleoidea</taxon>
        <taxon>Octopodiformes</taxon>
        <taxon>Octopoda</taxon>
        <taxon>Incirrata</taxon>
        <taxon>Octopodidae</taxon>
        <taxon>Octopus</taxon>
    </lineage>
</organism>
<evidence type="ECO:0000313" key="7">
    <source>
        <dbReference type="EMBL" id="CAI9719501.1"/>
    </source>
</evidence>
<gene>
    <name evidence="7" type="ORF">OCTVUL_1B025876</name>
</gene>
<sequence length="569" mass="63467">MGCIIGSIGTSLACCCGSAACSLCCSACPSCKSSTASRIGYALMLLFSTIVASIMLIPNLRTELGKIPGLCNNFFGPSLPQTNRTVFCDEVVGYLSVYRVCFATTAFFFLFSIIMINVKSSRDPRSGIQNGFWFFKFLILIGLGIAAFFIPRGAFGQAWMGIGMAGGLLFILIQLILLVDFAHGWNESWVEKYEETESKCYYFGLLFFTALFYVLSLAAVVLFYIFYAADSECVAHKFFISFNLILCIIVSIISVLPKVQEVQPRSGLLQASVITFYCMYLTWSAMTNNPDCVCNPQEKCPNEKGDFAKLGIFDWQSIIALLLWLFAVLYSSIRTSSNSQMGKITMSERTILQLDTATEAILLNDTEKLGNSFYGGSTKSEDGETGKSGQNVWDNEDEEVAYSYSFFHFMFCLASLYVMMTLTNWFRPSSDLKTLNSNLASILYRFLHLEHIYFIARSEVIFFPYTGTSMFTIPFVSHTHLLLMLMAETGSFTIFNSSQQFPPQAIINEEKYQPNLITKEYQPNLSTKILSISSDDMQINIFCSVIDGEGDIMSSKAVISIDTHPNAVS</sequence>
<dbReference type="PANTHER" id="PTHR10383:SF9">
    <property type="entry name" value="SERINE INCORPORATOR, ISOFORM F"/>
    <property type="match status" value="1"/>
</dbReference>
<evidence type="ECO:0000256" key="6">
    <source>
        <dbReference type="SAM" id="Phobius"/>
    </source>
</evidence>
<feature type="transmembrane region" description="Helical" evidence="6">
    <location>
        <begin position="406"/>
        <end position="426"/>
    </location>
</feature>
<protein>
    <submittedName>
        <fullName evidence="7">Serine incorporator 1 isoform X2</fullName>
    </submittedName>
</protein>
<keyword evidence="5 6" id="KW-0472">Membrane</keyword>
<dbReference type="Proteomes" id="UP001162480">
    <property type="component" value="Chromosome 3"/>
</dbReference>
<comment type="similarity">
    <text evidence="2">Belongs to the TDE1 family.</text>
</comment>
<name>A0AA36AQ21_OCTVU</name>
<accession>A0AA36AQ21</accession>
<proteinExistence type="inferred from homology"/>
<comment type="subcellular location">
    <subcellularLocation>
        <location evidence="1">Membrane</location>
        <topology evidence="1">Multi-pass membrane protein</topology>
    </subcellularLocation>
</comment>
<feature type="transmembrane region" description="Helical" evidence="6">
    <location>
        <begin position="97"/>
        <end position="118"/>
    </location>
</feature>
<feature type="transmembrane region" description="Helical" evidence="6">
    <location>
        <begin position="130"/>
        <end position="150"/>
    </location>
</feature>
<evidence type="ECO:0000256" key="3">
    <source>
        <dbReference type="ARBA" id="ARBA00022692"/>
    </source>
</evidence>
<dbReference type="EMBL" id="OX597816">
    <property type="protein sequence ID" value="CAI9719501.1"/>
    <property type="molecule type" value="Genomic_DNA"/>
</dbReference>
<feature type="transmembrane region" description="Helical" evidence="6">
    <location>
        <begin position="268"/>
        <end position="286"/>
    </location>
</feature>
<feature type="transmembrane region" description="Helical" evidence="6">
    <location>
        <begin position="315"/>
        <end position="333"/>
    </location>
</feature>
<dbReference type="InterPro" id="IPR005016">
    <property type="entry name" value="TDE1/TMS"/>
</dbReference>
<feature type="transmembrane region" description="Helical" evidence="6">
    <location>
        <begin position="39"/>
        <end position="57"/>
    </location>
</feature>
<keyword evidence="3 6" id="KW-0812">Transmembrane</keyword>
<evidence type="ECO:0000256" key="2">
    <source>
        <dbReference type="ARBA" id="ARBA00006665"/>
    </source>
</evidence>
<keyword evidence="4 6" id="KW-1133">Transmembrane helix</keyword>
<feature type="transmembrane region" description="Helical" evidence="6">
    <location>
        <begin position="238"/>
        <end position="256"/>
    </location>
</feature>
<feature type="transmembrane region" description="Helical" evidence="6">
    <location>
        <begin position="200"/>
        <end position="226"/>
    </location>
</feature>
<feature type="transmembrane region" description="Helical" evidence="6">
    <location>
        <begin position="156"/>
        <end position="179"/>
    </location>
</feature>
<evidence type="ECO:0000313" key="8">
    <source>
        <dbReference type="Proteomes" id="UP001162480"/>
    </source>
</evidence>